<protein>
    <submittedName>
        <fullName evidence="1">Uncharacterized protein</fullName>
    </submittedName>
</protein>
<dbReference type="Proteomes" id="UP001165565">
    <property type="component" value="Unassembled WGS sequence"/>
</dbReference>
<organism evidence="1 2">
    <name type="scientific">Sphingomonas lycopersici</name>
    <dbReference type="NCBI Taxonomy" id="2951807"/>
    <lineage>
        <taxon>Bacteria</taxon>
        <taxon>Pseudomonadati</taxon>
        <taxon>Pseudomonadota</taxon>
        <taxon>Alphaproteobacteria</taxon>
        <taxon>Sphingomonadales</taxon>
        <taxon>Sphingomonadaceae</taxon>
        <taxon>Sphingomonas</taxon>
    </lineage>
</organism>
<dbReference type="RefSeq" id="WP_265268219.1">
    <property type="nucleotide sequence ID" value="NZ_JANFAV010000002.1"/>
</dbReference>
<accession>A0AA41ZCB4</accession>
<reference evidence="1" key="1">
    <citation type="submission" date="2022-06" db="EMBL/GenBank/DDBJ databases">
        <title>Sphingomonas sp. nov. isolated from rhizosphere soil of tomato.</title>
        <authorList>
            <person name="Dong H."/>
            <person name="Gao R."/>
        </authorList>
    </citation>
    <scope>NUCLEOTIDE SEQUENCE</scope>
    <source>
        <strain evidence="1">MMSM24</strain>
    </source>
</reference>
<comment type="caution">
    <text evidence="1">The sequence shown here is derived from an EMBL/GenBank/DDBJ whole genome shotgun (WGS) entry which is preliminary data.</text>
</comment>
<dbReference type="EMBL" id="JANFAV010000002">
    <property type="protein sequence ID" value="MCW6534294.1"/>
    <property type="molecule type" value="Genomic_DNA"/>
</dbReference>
<dbReference type="AlphaFoldDB" id="A0AA41ZCB4"/>
<name>A0AA41ZCB4_9SPHN</name>
<evidence type="ECO:0000313" key="1">
    <source>
        <dbReference type="EMBL" id="MCW6534294.1"/>
    </source>
</evidence>
<evidence type="ECO:0000313" key="2">
    <source>
        <dbReference type="Proteomes" id="UP001165565"/>
    </source>
</evidence>
<sequence>MTLPERRVAVVAAPSNPVLMLPRLAQYAGAHGIIMQVNWYEAEQNVATTLLDGHRIGHFGPATPLLTSTKVGLCRFHEEGVALPGPLRAAHTDQATIPGAIMHRAIQYIETGQ</sequence>
<keyword evidence="2" id="KW-1185">Reference proteome</keyword>
<gene>
    <name evidence="1" type="ORF">NEE01_05780</name>
</gene>
<proteinExistence type="predicted"/>